<accession>A0A482WES7</accession>
<dbReference type="InterPro" id="IPR036397">
    <property type="entry name" value="RNaseH_sf"/>
</dbReference>
<dbReference type="Gene3D" id="3.30.420.10">
    <property type="entry name" value="Ribonuclease H-like superfamily/Ribonuclease H"/>
    <property type="match status" value="1"/>
</dbReference>
<evidence type="ECO:0000313" key="2">
    <source>
        <dbReference type="Proteomes" id="UP000292052"/>
    </source>
</evidence>
<dbReference type="AlphaFoldDB" id="A0A482WES7"/>
<name>A0A482WES7_ASBVE</name>
<comment type="caution">
    <text evidence="1">The sequence shown here is derived from an EMBL/GenBank/DDBJ whole genome shotgun (WGS) entry which is preliminary data.</text>
</comment>
<gene>
    <name evidence="1" type="ORF">BDFB_003702</name>
</gene>
<evidence type="ECO:0000313" key="1">
    <source>
        <dbReference type="EMBL" id="RZC43173.1"/>
    </source>
</evidence>
<dbReference type="EMBL" id="QDEB01001440">
    <property type="protein sequence ID" value="RZC43173.1"/>
    <property type="molecule type" value="Genomic_DNA"/>
</dbReference>
<organism evidence="1 2">
    <name type="scientific">Asbolus verrucosus</name>
    <name type="common">Desert ironclad beetle</name>
    <dbReference type="NCBI Taxonomy" id="1661398"/>
    <lineage>
        <taxon>Eukaryota</taxon>
        <taxon>Metazoa</taxon>
        <taxon>Ecdysozoa</taxon>
        <taxon>Arthropoda</taxon>
        <taxon>Hexapoda</taxon>
        <taxon>Insecta</taxon>
        <taxon>Pterygota</taxon>
        <taxon>Neoptera</taxon>
        <taxon>Endopterygota</taxon>
        <taxon>Coleoptera</taxon>
        <taxon>Polyphaga</taxon>
        <taxon>Cucujiformia</taxon>
        <taxon>Tenebrionidae</taxon>
        <taxon>Pimeliinae</taxon>
        <taxon>Asbolus</taxon>
    </lineage>
</organism>
<reference evidence="1 2" key="1">
    <citation type="submission" date="2017-03" db="EMBL/GenBank/DDBJ databases">
        <title>Genome of the blue death feigning beetle - Asbolus verrucosus.</title>
        <authorList>
            <person name="Rider S.D."/>
        </authorList>
    </citation>
    <scope>NUCLEOTIDE SEQUENCE [LARGE SCALE GENOMIC DNA]</scope>
    <source>
        <strain evidence="1">Butters</strain>
        <tissue evidence="1">Head and leg muscle</tissue>
    </source>
</reference>
<dbReference type="OrthoDB" id="6777024at2759"/>
<keyword evidence="2" id="KW-1185">Reference proteome</keyword>
<protein>
    <submittedName>
        <fullName evidence="1">Uncharacterized protein</fullName>
    </submittedName>
</protein>
<sequence length="99" mass="11769">MSSVYRGIRSFGLHSYLPHLTPPLTREHRLQRLQRCSDRNHWDHEWNSVIFSDESRFCLGTHDGRRWIRRRGSERRTLQHSMEHHVACTVGLMYGVLSA</sequence>
<proteinExistence type="predicted"/>
<dbReference type="GO" id="GO:0003676">
    <property type="term" value="F:nucleic acid binding"/>
    <property type="evidence" value="ECO:0007669"/>
    <property type="project" value="InterPro"/>
</dbReference>
<dbReference type="Proteomes" id="UP000292052">
    <property type="component" value="Unassembled WGS sequence"/>
</dbReference>